<reference evidence="8" key="1">
    <citation type="journal article" date="2014" name="Int. J. Syst. Evol. Microbiol.">
        <title>Complete genome sequence of Corynebacterium casei LMG S-19264T (=DSM 44701T), isolated from a smear-ripened cheese.</title>
        <authorList>
            <consortium name="US DOE Joint Genome Institute (JGI-PGF)"/>
            <person name="Walter F."/>
            <person name="Albersmeier A."/>
            <person name="Kalinowski J."/>
            <person name="Ruckert C."/>
        </authorList>
    </citation>
    <scope>NUCLEOTIDE SEQUENCE</scope>
    <source>
        <strain evidence="8">CGMCC 1.15371</strain>
    </source>
</reference>
<comment type="subcellular location">
    <subcellularLocation>
        <location evidence="5">Secreted</location>
    </subcellularLocation>
    <subcellularLocation>
        <location evidence="5">Bacterial flagellum</location>
    </subcellularLocation>
</comment>
<comment type="function">
    <text evidence="5">Required for morphogenesis and for the elongation of the flagellar filament by facilitating polymerization of the flagellin monomers at the tip of growing filament. Forms a capping structure, which prevents flagellin subunits (transported through the central channel of the flagellum) from leaking out without polymerization at the distal end.</text>
</comment>
<dbReference type="RefSeq" id="WP_188691243.1">
    <property type="nucleotide sequence ID" value="NZ_BMIR01000005.1"/>
</dbReference>
<feature type="domain" description="Flagellar hook-associated protein 2 C-terminal" evidence="7">
    <location>
        <begin position="355"/>
        <end position="613"/>
    </location>
</feature>
<evidence type="ECO:0000259" key="7">
    <source>
        <dbReference type="Pfam" id="PF07195"/>
    </source>
</evidence>
<organism evidence="8 9">
    <name type="scientific">Pullulanibacillus camelliae</name>
    <dbReference type="NCBI Taxonomy" id="1707096"/>
    <lineage>
        <taxon>Bacteria</taxon>
        <taxon>Bacillati</taxon>
        <taxon>Bacillota</taxon>
        <taxon>Bacilli</taxon>
        <taxon>Bacillales</taxon>
        <taxon>Sporolactobacillaceae</taxon>
        <taxon>Pullulanibacillus</taxon>
    </lineage>
</organism>
<dbReference type="PANTHER" id="PTHR30288">
    <property type="entry name" value="FLAGELLAR CAP/ASSEMBLY PROTEIN FLID"/>
    <property type="match status" value="1"/>
</dbReference>
<sequence>MVDPLSSSGSSGGSSSNSFLINDGSNRMFGLASGLDIDSMVNKLMEAEQVPLTQLEQQKQLLEWQQDDYRDMNSKLLDLSSLTQTMALQGTYLARTATSSDESAITATASSNAAKASYTITGATTAKAASAKSTDSIAKSGVDGSEIDPTKSLWANRDYLAGFDYQTTAIDSSNADNVKINSDGKTASLSHKLIDDKSAISITATTDSGDTVTYDSSNIFFDQKSFDNSKAENKVLVNPDTGQLTFNKTVKSASATYSYGTVDKDLLSGTIKTPDADGNMKSYSFSFDATQSINTIMSKISASKANVSAFYGNGSQEVSISGTQTGHLASGSDNDLEMSGELFSSLFGMPDSASGTDASMTINGTTVTSHSNTVTLNGVTFNIKKDITSDVSVNIDDDDNQIFDKITSWIDKYNDTIKAINDKVSEKRNRDYAPLTDQQQQQMTDNQIQLWNEKAQSGMLSEDTILPEGLTQMRTALYTKVDGVDSDFDQLSEIGITTSSDYTDNGKLVVDETKLKQAIAANPEAVMKLFTQSGDDYNSEGIMKRLNDTISNTMSKVTQKAGSAGSSNDQFFLGKNIQDYDDQIDAMKDHLADVQQRYYSQFTAMEQAIEQANTQSSALTNMLSGG</sequence>
<evidence type="ECO:0000256" key="3">
    <source>
        <dbReference type="ARBA" id="ARBA00023054"/>
    </source>
</evidence>
<dbReference type="GO" id="GO:0009424">
    <property type="term" value="C:bacterial-type flagellum hook"/>
    <property type="evidence" value="ECO:0007669"/>
    <property type="project" value="UniProtKB-UniRule"/>
</dbReference>
<keyword evidence="4 5" id="KW-0975">Bacterial flagellum</keyword>
<comment type="similarity">
    <text evidence="1 5">Belongs to the FliD family.</text>
</comment>
<dbReference type="GO" id="GO:0009421">
    <property type="term" value="C:bacterial-type flagellum filament cap"/>
    <property type="evidence" value="ECO:0007669"/>
    <property type="project" value="InterPro"/>
</dbReference>
<evidence type="ECO:0000256" key="1">
    <source>
        <dbReference type="ARBA" id="ARBA00009764"/>
    </source>
</evidence>
<proteinExistence type="inferred from homology"/>
<evidence type="ECO:0000256" key="2">
    <source>
        <dbReference type="ARBA" id="ARBA00011255"/>
    </source>
</evidence>
<dbReference type="InterPro" id="IPR010809">
    <property type="entry name" value="FliD_C"/>
</dbReference>
<comment type="subunit">
    <text evidence="2 5">Homopentamer.</text>
</comment>
<evidence type="ECO:0000259" key="6">
    <source>
        <dbReference type="Pfam" id="PF02465"/>
    </source>
</evidence>
<gene>
    <name evidence="8" type="primary">fliD</name>
    <name evidence="8" type="ORF">GCM10011391_13880</name>
</gene>
<keyword evidence="5" id="KW-0964">Secreted</keyword>
<dbReference type="GO" id="GO:0005576">
    <property type="term" value="C:extracellular region"/>
    <property type="evidence" value="ECO:0007669"/>
    <property type="project" value="UniProtKB-SubCell"/>
</dbReference>
<protein>
    <recommendedName>
        <fullName evidence="5">Flagellar hook-associated protein 2</fullName>
        <shortName evidence="5">HAP2</shortName>
    </recommendedName>
    <alternativeName>
        <fullName evidence="5">Flagellar cap protein</fullName>
    </alternativeName>
</protein>
<evidence type="ECO:0000313" key="8">
    <source>
        <dbReference type="EMBL" id="GGE36289.1"/>
    </source>
</evidence>
<dbReference type="Pfam" id="PF07195">
    <property type="entry name" value="FliD_C"/>
    <property type="match status" value="1"/>
</dbReference>
<evidence type="ECO:0000313" key="9">
    <source>
        <dbReference type="Proteomes" id="UP000628775"/>
    </source>
</evidence>
<keyword evidence="9" id="KW-1185">Reference proteome</keyword>
<feature type="domain" description="Flagellar hook-associated protein 2 N-terminal" evidence="6">
    <location>
        <begin position="33"/>
        <end position="128"/>
    </location>
</feature>
<dbReference type="EMBL" id="BMIR01000005">
    <property type="protein sequence ID" value="GGE36289.1"/>
    <property type="molecule type" value="Genomic_DNA"/>
</dbReference>
<dbReference type="Pfam" id="PF02465">
    <property type="entry name" value="FliD_N"/>
    <property type="match status" value="1"/>
</dbReference>
<name>A0A8J2YEC0_9BACL</name>
<keyword evidence="3" id="KW-0175">Coiled coil</keyword>
<keyword evidence="8" id="KW-0969">Cilium</keyword>
<comment type="caution">
    <text evidence="8">The sequence shown here is derived from an EMBL/GenBank/DDBJ whole genome shotgun (WGS) entry which is preliminary data.</text>
</comment>
<dbReference type="Proteomes" id="UP000628775">
    <property type="component" value="Unassembled WGS sequence"/>
</dbReference>
<dbReference type="GO" id="GO:0071973">
    <property type="term" value="P:bacterial-type flagellum-dependent cell motility"/>
    <property type="evidence" value="ECO:0007669"/>
    <property type="project" value="TreeGrafter"/>
</dbReference>
<dbReference type="AlphaFoldDB" id="A0A8J2YEC0"/>
<evidence type="ECO:0000256" key="4">
    <source>
        <dbReference type="ARBA" id="ARBA00023143"/>
    </source>
</evidence>
<reference evidence="8" key="2">
    <citation type="submission" date="2020-09" db="EMBL/GenBank/DDBJ databases">
        <authorList>
            <person name="Sun Q."/>
            <person name="Zhou Y."/>
        </authorList>
    </citation>
    <scope>NUCLEOTIDE SEQUENCE</scope>
    <source>
        <strain evidence="8">CGMCC 1.15371</strain>
    </source>
</reference>
<dbReference type="PANTHER" id="PTHR30288:SF0">
    <property type="entry name" value="FLAGELLAR HOOK-ASSOCIATED PROTEIN 2"/>
    <property type="match status" value="1"/>
</dbReference>
<accession>A0A8J2YEC0</accession>
<evidence type="ECO:0000256" key="5">
    <source>
        <dbReference type="RuleBase" id="RU362066"/>
    </source>
</evidence>
<keyword evidence="8" id="KW-0282">Flagellum</keyword>
<keyword evidence="8" id="KW-0966">Cell projection</keyword>
<dbReference type="GO" id="GO:0007155">
    <property type="term" value="P:cell adhesion"/>
    <property type="evidence" value="ECO:0007669"/>
    <property type="project" value="InterPro"/>
</dbReference>
<dbReference type="InterPro" id="IPR040026">
    <property type="entry name" value="FliD"/>
</dbReference>
<dbReference type="InterPro" id="IPR003481">
    <property type="entry name" value="FliD_N"/>
</dbReference>